<dbReference type="RefSeq" id="WP_170139847.1">
    <property type="nucleotide sequence ID" value="NZ_JACCEU010000004.1"/>
</dbReference>
<comment type="caution">
    <text evidence="2">The sequence shown here is derived from an EMBL/GenBank/DDBJ whole genome shotgun (WGS) entry which is preliminary data.</text>
</comment>
<keyword evidence="3" id="KW-1185">Reference proteome</keyword>
<dbReference type="GO" id="GO:0003677">
    <property type="term" value="F:DNA binding"/>
    <property type="evidence" value="ECO:0007669"/>
    <property type="project" value="UniProtKB-KW"/>
</dbReference>
<dbReference type="SMART" id="SM00421">
    <property type="entry name" value="HTH_LUXR"/>
    <property type="match status" value="1"/>
</dbReference>
<accession>A0A366HDZ7</accession>
<dbReference type="EMBL" id="QNRQ01000003">
    <property type="protein sequence ID" value="RBP40736.1"/>
    <property type="molecule type" value="Genomic_DNA"/>
</dbReference>
<dbReference type="AlphaFoldDB" id="A0A366HDZ7"/>
<keyword evidence="2" id="KW-0238">DNA-binding</keyword>
<dbReference type="PRINTS" id="PR00038">
    <property type="entry name" value="HTHLUXR"/>
</dbReference>
<dbReference type="InterPro" id="IPR051015">
    <property type="entry name" value="EvgA-like"/>
</dbReference>
<dbReference type="Proteomes" id="UP000253628">
    <property type="component" value="Unassembled WGS sequence"/>
</dbReference>
<dbReference type="InterPro" id="IPR016032">
    <property type="entry name" value="Sig_transdc_resp-reg_C-effctor"/>
</dbReference>
<dbReference type="GO" id="GO:0006355">
    <property type="term" value="P:regulation of DNA-templated transcription"/>
    <property type="evidence" value="ECO:0007669"/>
    <property type="project" value="InterPro"/>
</dbReference>
<protein>
    <submittedName>
        <fullName evidence="2">DNA-binding NarL/FixJ family response regulator</fullName>
    </submittedName>
</protein>
<evidence type="ECO:0000259" key="1">
    <source>
        <dbReference type="PROSITE" id="PS50043"/>
    </source>
</evidence>
<dbReference type="CDD" id="cd06170">
    <property type="entry name" value="LuxR_C_like"/>
    <property type="match status" value="1"/>
</dbReference>
<dbReference type="SUPFAM" id="SSF52172">
    <property type="entry name" value="CheY-like"/>
    <property type="match status" value="1"/>
</dbReference>
<dbReference type="SUPFAM" id="SSF46894">
    <property type="entry name" value="C-terminal effector domain of the bipartite response regulators"/>
    <property type="match status" value="1"/>
</dbReference>
<reference evidence="2 3" key="1">
    <citation type="submission" date="2018-06" db="EMBL/GenBank/DDBJ databases">
        <title>Genomic Encyclopedia of Type Strains, Phase IV (KMG-IV): sequencing the most valuable type-strain genomes for metagenomic binning, comparative biology and taxonomic classification.</title>
        <authorList>
            <person name="Goeker M."/>
        </authorList>
    </citation>
    <scope>NUCLEOTIDE SEQUENCE [LARGE SCALE GENOMIC DNA]</scope>
    <source>
        <strain evidence="2 3">DSM 25520</strain>
    </source>
</reference>
<sequence>MTTIIVVEPHAILRMGIVQLLSSVEPDINLEGFDYSSLTQPHAEQRQSDLVLLSVCVAEDVDDLIDATQRRYDPRSIILLSENNNVQARIRPLPKLVAGHVLKNAAPEVLQASTRLVLAGGTCFPPSPSWTASEAERNLVQYEEAKWALAESAPRPLKKACEESAMLGLTPRQYEVLVLLARGYPMKMVGRHLNISVATAKAHTETLYQRLNVHNRNAAVYAAISRGAKLGWASIGGNPDLNQNDEDKSAA</sequence>
<dbReference type="InterPro" id="IPR011006">
    <property type="entry name" value="CheY-like_superfamily"/>
</dbReference>
<organism evidence="2 3">
    <name type="scientific">Eoetvoesiella caeni</name>
    <dbReference type="NCBI Taxonomy" id="645616"/>
    <lineage>
        <taxon>Bacteria</taxon>
        <taxon>Pseudomonadati</taxon>
        <taxon>Pseudomonadota</taxon>
        <taxon>Betaproteobacteria</taxon>
        <taxon>Burkholderiales</taxon>
        <taxon>Alcaligenaceae</taxon>
        <taxon>Eoetvoesiella</taxon>
    </lineage>
</organism>
<evidence type="ECO:0000313" key="3">
    <source>
        <dbReference type="Proteomes" id="UP000253628"/>
    </source>
</evidence>
<dbReference type="Gene3D" id="3.40.50.2300">
    <property type="match status" value="1"/>
</dbReference>
<dbReference type="PROSITE" id="PS50043">
    <property type="entry name" value="HTH_LUXR_2"/>
    <property type="match status" value="1"/>
</dbReference>
<feature type="domain" description="HTH luxR-type" evidence="1">
    <location>
        <begin position="162"/>
        <end position="227"/>
    </location>
</feature>
<proteinExistence type="predicted"/>
<evidence type="ECO:0000313" key="2">
    <source>
        <dbReference type="EMBL" id="RBP40736.1"/>
    </source>
</evidence>
<dbReference type="PANTHER" id="PTHR45566:SF2">
    <property type="entry name" value="NARL SUBFAMILY"/>
    <property type="match status" value="1"/>
</dbReference>
<dbReference type="PANTHER" id="PTHR45566">
    <property type="entry name" value="HTH-TYPE TRANSCRIPTIONAL REGULATOR YHJB-RELATED"/>
    <property type="match status" value="1"/>
</dbReference>
<dbReference type="InterPro" id="IPR000792">
    <property type="entry name" value="Tscrpt_reg_LuxR_C"/>
</dbReference>
<name>A0A366HDZ7_9BURK</name>
<dbReference type="Pfam" id="PF00196">
    <property type="entry name" value="GerE"/>
    <property type="match status" value="1"/>
</dbReference>
<gene>
    <name evidence="2" type="ORF">DFR37_10375</name>
</gene>